<evidence type="ECO:0000256" key="5">
    <source>
        <dbReference type="ARBA" id="ARBA00023136"/>
    </source>
</evidence>
<dbReference type="SUPFAM" id="SSF144083">
    <property type="entry name" value="Magnesium transport protein CorA, transmembrane region"/>
    <property type="match status" value="1"/>
</dbReference>
<dbReference type="eggNOG" id="COG0598">
    <property type="taxonomic scope" value="Bacteria"/>
</dbReference>
<dbReference type="PANTHER" id="PTHR47891:SF1">
    <property type="entry name" value="CORA-MAGNESIUM AND COBALT TRANSPORTER"/>
    <property type="match status" value="1"/>
</dbReference>
<dbReference type="Gene3D" id="1.20.58.340">
    <property type="entry name" value="Magnesium transport protein CorA, transmembrane region"/>
    <property type="match status" value="2"/>
</dbReference>
<dbReference type="InterPro" id="IPR047199">
    <property type="entry name" value="CorA-like"/>
</dbReference>
<evidence type="ECO:0008006" key="10">
    <source>
        <dbReference type="Google" id="ProtNLM"/>
    </source>
</evidence>
<evidence type="ECO:0000313" key="9">
    <source>
        <dbReference type="Proteomes" id="UP000030361"/>
    </source>
</evidence>
<dbReference type="Pfam" id="PF01544">
    <property type="entry name" value="CorA"/>
    <property type="match status" value="1"/>
</dbReference>
<dbReference type="CDD" id="cd12827">
    <property type="entry name" value="EcCorA_ZntB-like_u2"/>
    <property type="match status" value="1"/>
</dbReference>
<dbReference type="GO" id="GO:0016020">
    <property type="term" value="C:membrane"/>
    <property type="evidence" value="ECO:0007669"/>
    <property type="project" value="UniProtKB-SubCell"/>
</dbReference>
<dbReference type="RefSeq" id="WP_035167431.1">
    <property type="nucleotide sequence ID" value="NZ_CP018906.1"/>
</dbReference>
<dbReference type="Gene3D" id="3.30.460.20">
    <property type="entry name" value="CorA soluble domain-like"/>
    <property type="match status" value="1"/>
</dbReference>
<dbReference type="InterPro" id="IPR045861">
    <property type="entry name" value="CorA_cytoplasmic_dom"/>
</dbReference>
<name>A0A1S6QJS3_9LACO</name>
<dbReference type="SUPFAM" id="SSF143865">
    <property type="entry name" value="CorA soluble domain-like"/>
    <property type="match status" value="1"/>
</dbReference>
<keyword evidence="4 7" id="KW-1133">Transmembrane helix</keyword>
<keyword evidence="3 7" id="KW-0812">Transmembrane</keyword>
<dbReference type="PANTHER" id="PTHR47891">
    <property type="entry name" value="TRANSPORTER-RELATED"/>
    <property type="match status" value="1"/>
</dbReference>
<feature type="coiled-coil region" evidence="6">
    <location>
        <begin position="121"/>
        <end position="148"/>
    </location>
</feature>
<dbReference type="KEGG" id="lcu:PL11_008155"/>
<sequence length="297" mass="34168">MIEVHDMKSYHWVEVVEPQPQELRSELAAIDLPEKYFDYMMDTREQPRATYDELNKFGALVVRALPFNISQKSTTVPIFIGFRDGTLITVCHDSQEREVISAPKKESGLTNHIMDILRGIVDHYLQLLDQMSENAERLEMRGHQVTNKRLSAISDLKRKLIYLRSACAGNLIAIEQLKELLDHEQVESGQTSRDHQAVTDLLIEYRQCQNSFEIVSTVVSEFEDTFGNVINNRLNQTMQFLTVWSLVLAIPPIVSGFYGMNMFLPLASGKWAWAYSLVITLVLVGLMIWYLKRNKKL</sequence>
<proteinExistence type="inferred from homology"/>
<evidence type="ECO:0000256" key="4">
    <source>
        <dbReference type="ARBA" id="ARBA00022989"/>
    </source>
</evidence>
<dbReference type="OrthoDB" id="9803416at2"/>
<reference evidence="8 9" key="1">
    <citation type="journal article" date="2015" name="Genome Announc.">
        <title>Genome Sequence of Lactobacillus curieae CCTCC M 2011381T, a Novel Producer of Gamma-aminobutyric Acid.</title>
        <authorList>
            <person name="Wang Y."/>
            <person name="Wang Y."/>
            <person name="Lang C."/>
            <person name="Wei D."/>
            <person name="Xu P."/>
            <person name="Xie J."/>
        </authorList>
    </citation>
    <scope>NUCLEOTIDE SEQUENCE [LARGE SCALE GENOMIC DNA]</scope>
    <source>
        <strain evidence="8 9">CCTCC M 2011381</strain>
    </source>
</reference>
<gene>
    <name evidence="8" type="ORF">PL11_008155</name>
</gene>
<dbReference type="GO" id="GO:0046873">
    <property type="term" value="F:metal ion transmembrane transporter activity"/>
    <property type="evidence" value="ECO:0007669"/>
    <property type="project" value="InterPro"/>
</dbReference>
<dbReference type="AlphaFoldDB" id="A0A1S6QJS3"/>
<evidence type="ECO:0000313" key="8">
    <source>
        <dbReference type="EMBL" id="AQW21887.1"/>
    </source>
</evidence>
<dbReference type="EMBL" id="CP018906">
    <property type="protein sequence ID" value="AQW21887.1"/>
    <property type="molecule type" value="Genomic_DNA"/>
</dbReference>
<feature type="transmembrane region" description="Helical" evidence="7">
    <location>
        <begin position="240"/>
        <end position="260"/>
    </location>
</feature>
<comment type="similarity">
    <text evidence="2">Belongs to the CorA metal ion transporter (MIT) (TC 1.A.35) family.</text>
</comment>
<evidence type="ECO:0000256" key="3">
    <source>
        <dbReference type="ARBA" id="ARBA00022692"/>
    </source>
</evidence>
<dbReference type="Proteomes" id="UP000030361">
    <property type="component" value="Chromosome"/>
</dbReference>
<dbReference type="InterPro" id="IPR045863">
    <property type="entry name" value="CorA_TM1_TM2"/>
</dbReference>
<evidence type="ECO:0000256" key="1">
    <source>
        <dbReference type="ARBA" id="ARBA00004141"/>
    </source>
</evidence>
<keyword evidence="6" id="KW-0175">Coiled coil</keyword>
<evidence type="ECO:0000256" key="6">
    <source>
        <dbReference type="SAM" id="Coils"/>
    </source>
</evidence>
<dbReference type="InterPro" id="IPR002523">
    <property type="entry name" value="MgTranspt_CorA/ZnTranspt_ZntB"/>
</dbReference>
<keyword evidence="5 7" id="KW-0472">Membrane</keyword>
<protein>
    <recommendedName>
        <fullName evidence="10">Magnesium transporter CorA</fullName>
    </recommendedName>
</protein>
<evidence type="ECO:0000256" key="7">
    <source>
        <dbReference type="SAM" id="Phobius"/>
    </source>
</evidence>
<organism evidence="8 9">
    <name type="scientific">Lentilactobacillus curieae</name>
    <dbReference type="NCBI Taxonomy" id="1138822"/>
    <lineage>
        <taxon>Bacteria</taxon>
        <taxon>Bacillati</taxon>
        <taxon>Bacillota</taxon>
        <taxon>Bacilli</taxon>
        <taxon>Lactobacillales</taxon>
        <taxon>Lactobacillaceae</taxon>
        <taxon>Lentilactobacillus</taxon>
    </lineage>
</organism>
<comment type="subcellular location">
    <subcellularLocation>
        <location evidence="1">Membrane</location>
        <topology evidence="1">Multi-pass membrane protein</topology>
    </subcellularLocation>
</comment>
<evidence type="ECO:0000256" key="2">
    <source>
        <dbReference type="ARBA" id="ARBA00009765"/>
    </source>
</evidence>
<accession>A0A1S6QJS3</accession>
<keyword evidence="9" id="KW-1185">Reference proteome</keyword>
<feature type="transmembrane region" description="Helical" evidence="7">
    <location>
        <begin position="272"/>
        <end position="291"/>
    </location>
</feature>